<dbReference type="GeneID" id="22578949"/>
<organism evidence="6 7">
    <name type="scientific">Leishmania panamensis</name>
    <dbReference type="NCBI Taxonomy" id="5679"/>
    <lineage>
        <taxon>Eukaryota</taxon>
        <taxon>Discoba</taxon>
        <taxon>Euglenozoa</taxon>
        <taxon>Kinetoplastea</taxon>
        <taxon>Metakinetoplastina</taxon>
        <taxon>Trypanosomatida</taxon>
        <taxon>Trypanosomatidae</taxon>
        <taxon>Leishmaniinae</taxon>
        <taxon>Leishmania</taxon>
        <taxon>Leishmania guyanensis species complex</taxon>
    </lineage>
</organism>
<evidence type="ECO:0008006" key="8">
    <source>
        <dbReference type="Google" id="ProtNLM"/>
    </source>
</evidence>
<dbReference type="PANTHER" id="PTHR12428:SF65">
    <property type="entry name" value="CYTOCHROME C OXIDASE ASSEMBLY PROTEIN COX18, MITOCHONDRIAL"/>
    <property type="match status" value="1"/>
</dbReference>
<dbReference type="Proteomes" id="UP000063063">
    <property type="component" value="Chromosome 34"/>
</dbReference>
<dbReference type="eggNOG" id="ENOG502RU14">
    <property type="taxonomic scope" value="Eukaryota"/>
</dbReference>
<feature type="compositionally biased region" description="Low complexity" evidence="5">
    <location>
        <begin position="548"/>
        <end position="560"/>
    </location>
</feature>
<dbReference type="VEuPathDB" id="TriTrypDB:LPMP_344440"/>
<dbReference type="OrthoDB" id="2148490at2759"/>
<keyword evidence="7" id="KW-1185">Reference proteome</keyword>
<feature type="region of interest" description="Disordered" evidence="5">
    <location>
        <begin position="434"/>
        <end position="560"/>
    </location>
</feature>
<dbReference type="RefSeq" id="XP_010702865.1">
    <property type="nucleotide sequence ID" value="XM_010704563.1"/>
</dbReference>
<accession>A0A088S394</accession>
<protein>
    <recommendedName>
        <fullName evidence="8">60Kd inner membrane protein</fullName>
    </recommendedName>
</protein>
<dbReference type="InterPro" id="IPR001708">
    <property type="entry name" value="YidC/ALB3/OXA1/COX18"/>
</dbReference>
<evidence type="ECO:0000313" key="6">
    <source>
        <dbReference type="EMBL" id="AIO02065.1"/>
    </source>
</evidence>
<dbReference type="GO" id="GO:0032977">
    <property type="term" value="F:membrane insertase activity"/>
    <property type="evidence" value="ECO:0007669"/>
    <property type="project" value="InterPro"/>
</dbReference>
<feature type="compositionally biased region" description="Polar residues" evidence="5">
    <location>
        <begin position="434"/>
        <end position="445"/>
    </location>
</feature>
<evidence type="ECO:0000313" key="7">
    <source>
        <dbReference type="Proteomes" id="UP000063063"/>
    </source>
</evidence>
<proteinExistence type="predicted"/>
<dbReference type="KEGG" id="lpan:LPMP_344440"/>
<name>A0A088S394_LEIPA</name>
<keyword evidence="4" id="KW-0472">Membrane</keyword>
<evidence type="ECO:0000256" key="4">
    <source>
        <dbReference type="ARBA" id="ARBA00023136"/>
    </source>
</evidence>
<sequence>MLRCYRAHRPVGSPTAQLPSLSSSPPIWQTPAIACRHYHSDYGTGEVNFSASASLAPSNSASQTYLEYMDRMWNSKWFGTVDGSTAAATTAHFASADPSLFTQVFLSCQQALSIEAGTLLLLTGAVTRLCTLFFSLYGERAAERMRLALPELKKPQEDFNRVYFNDFASAMEVQMAASVLKSHRRTVFGKYHTSSLQCIASLGMAPVIITGVYQVSALCENVALDVGASSYLWCSALTLPDPLLVLPTLTCLITLLNFELALSKEIKTGWMRNVIWGARLGCLCVVPVVSSFRSGVCLYLIGMNAVGLLQPLLLRSPVIRRWLRFPSPEQVAAATPLRSTTVPWTAVRSRAATLRERIVAAVAPADDPAAAGARAKANDADDDVLKASMTIQFPYLSHLLNPQVDEHHDLFTKAPNKQPKPDVRGRARIIPSSDHLQGQQYTASTHPAAAAPVHGSRYAQGTNPLMRETPLHRQEPSSSRVSPHKGGRGSGSSGAAAAAGGIPGAASAAAAKRVPKLRGSTFASSGWKSAQLSFSEEDFTPSYPDGNPSHPSSPSSQSHK</sequence>
<reference evidence="6 7" key="1">
    <citation type="journal article" date="2015" name="Sci. Rep.">
        <title>The genome of Leishmania panamensis: insights into genomics of the L. (Viannia) subgenus.</title>
        <authorList>
            <person name="Llanes A."/>
            <person name="Restrepo C.M."/>
            <person name="Vecchio G.D."/>
            <person name="Anguizola F.J."/>
            <person name="Lleonart R."/>
        </authorList>
    </citation>
    <scope>NUCLEOTIDE SEQUENCE [LARGE SCALE GENOMIC DNA]</scope>
    <source>
        <strain evidence="6 7">MHOM/PA/94/PSC-1</strain>
    </source>
</reference>
<feature type="compositionally biased region" description="Low complexity" evidence="5">
    <location>
        <begin position="493"/>
        <end position="511"/>
    </location>
</feature>
<comment type="subcellular location">
    <subcellularLocation>
        <location evidence="1">Membrane</location>
        <topology evidence="1">Multi-pass membrane protein</topology>
    </subcellularLocation>
</comment>
<dbReference type="VEuPathDB" id="TriTrypDB:LPAL13_340052400"/>
<feature type="region of interest" description="Disordered" evidence="5">
    <location>
        <begin position="1"/>
        <end position="23"/>
    </location>
</feature>
<feature type="compositionally biased region" description="Polar residues" evidence="5">
    <location>
        <begin position="521"/>
        <end position="534"/>
    </location>
</feature>
<feature type="compositionally biased region" description="Polar residues" evidence="5">
    <location>
        <begin position="14"/>
        <end position="23"/>
    </location>
</feature>
<dbReference type="GO" id="GO:0005743">
    <property type="term" value="C:mitochondrial inner membrane"/>
    <property type="evidence" value="ECO:0007669"/>
    <property type="project" value="TreeGrafter"/>
</dbReference>
<dbReference type="EMBL" id="CP009403">
    <property type="protein sequence ID" value="AIO02065.1"/>
    <property type="molecule type" value="Genomic_DNA"/>
</dbReference>
<dbReference type="PANTHER" id="PTHR12428">
    <property type="entry name" value="OXA1"/>
    <property type="match status" value="1"/>
</dbReference>
<dbReference type="AlphaFoldDB" id="A0A088S394"/>
<dbReference type="GO" id="GO:0032979">
    <property type="term" value="P:protein insertion into mitochondrial inner membrane from matrix"/>
    <property type="evidence" value="ECO:0007669"/>
    <property type="project" value="TreeGrafter"/>
</dbReference>
<keyword evidence="3" id="KW-1133">Transmembrane helix</keyword>
<evidence type="ECO:0000256" key="1">
    <source>
        <dbReference type="ARBA" id="ARBA00004141"/>
    </source>
</evidence>
<evidence type="ECO:0000256" key="2">
    <source>
        <dbReference type="ARBA" id="ARBA00022692"/>
    </source>
</evidence>
<evidence type="ECO:0000256" key="3">
    <source>
        <dbReference type="ARBA" id="ARBA00022989"/>
    </source>
</evidence>
<evidence type="ECO:0000256" key="5">
    <source>
        <dbReference type="SAM" id="MobiDB-lite"/>
    </source>
</evidence>
<gene>
    <name evidence="6" type="ORF">LPMP_344440</name>
</gene>
<keyword evidence="2" id="KW-0812">Transmembrane</keyword>